<keyword evidence="5" id="KW-1133">Transmembrane helix</keyword>
<keyword evidence="5" id="KW-0472">Membrane</keyword>
<comment type="caution">
    <text evidence="8">The sequence shown here is derived from an EMBL/GenBank/DDBJ whole genome shotgun (WGS) entry which is preliminary data.</text>
</comment>
<evidence type="ECO:0000256" key="3">
    <source>
        <dbReference type="ARBA" id="ARBA00029447"/>
    </source>
</evidence>
<dbReference type="RefSeq" id="WP_033081530.1">
    <property type="nucleotide sequence ID" value="NZ_JQEC01000014.1"/>
</dbReference>
<dbReference type="PANTHER" id="PTHR32089">
    <property type="entry name" value="METHYL-ACCEPTING CHEMOTAXIS PROTEIN MCPB"/>
    <property type="match status" value="1"/>
</dbReference>
<dbReference type="PANTHER" id="PTHR32089:SF120">
    <property type="entry name" value="METHYL-ACCEPTING CHEMOTAXIS PROTEIN TLPQ"/>
    <property type="match status" value="1"/>
</dbReference>
<dbReference type="SUPFAM" id="SSF58104">
    <property type="entry name" value="Methyl-accepting chemotaxis protein (MCP) signaling domain"/>
    <property type="match status" value="1"/>
</dbReference>
<dbReference type="InterPro" id="IPR032255">
    <property type="entry name" value="HBM"/>
</dbReference>
<proteinExistence type="inferred from homology"/>
<dbReference type="EMBL" id="JQEC01000014">
    <property type="protein sequence ID" value="KGJ95922.1"/>
    <property type="molecule type" value="Genomic_DNA"/>
</dbReference>
<feature type="domain" description="Methyl-accepting transducer" evidence="6">
    <location>
        <begin position="359"/>
        <end position="595"/>
    </location>
</feature>
<evidence type="ECO:0000259" key="7">
    <source>
        <dbReference type="PROSITE" id="PS50885"/>
    </source>
</evidence>
<dbReference type="GO" id="GO:0006935">
    <property type="term" value="P:chemotaxis"/>
    <property type="evidence" value="ECO:0007669"/>
    <property type="project" value="UniProtKB-ARBA"/>
</dbReference>
<evidence type="ECO:0000256" key="4">
    <source>
        <dbReference type="PROSITE-ProRule" id="PRU00284"/>
    </source>
</evidence>
<organism evidence="8 9">
    <name type="scientific">Colwellia psychrerythraea</name>
    <name type="common">Vibrio psychroerythus</name>
    <dbReference type="NCBI Taxonomy" id="28229"/>
    <lineage>
        <taxon>Bacteria</taxon>
        <taxon>Pseudomonadati</taxon>
        <taxon>Pseudomonadota</taxon>
        <taxon>Gammaproteobacteria</taxon>
        <taxon>Alteromonadales</taxon>
        <taxon>Colwelliaceae</taxon>
        <taxon>Colwellia</taxon>
    </lineage>
</organism>
<feature type="transmembrane region" description="Helical" evidence="5">
    <location>
        <begin position="12"/>
        <end position="30"/>
    </location>
</feature>
<dbReference type="PATRIC" id="fig|28229.3.peg.1440"/>
<evidence type="ECO:0000256" key="5">
    <source>
        <dbReference type="SAM" id="Phobius"/>
    </source>
</evidence>
<evidence type="ECO:0000256" key="2">
    <source>
        <dbReference type="ARBA" id="ARBA00023224"/>
    </source>
</evidence>
<comment type="subcellular location">
    <subcellularLocation>
        <location evidence="1">Membrane</location>
    </subcellularLocation>
</comment>
<dbReference type="PROSITE" id="PS50885">
    <property type="entry name" value="HAMP"/>
    <property type="match status" value="1"/>
</dbReference>
<evidence type="ECO:0000313" key="9">
    <source>
        <dbReference type="Proteomes" id="UP000029868"/>
    </source>
</evidence>
<dbReference type="InterPro" id="IPR004089">
    <property type="entry name" value="MCPsignal_dom"/>
</dbReference>
<keyword evidence="5" id="KW-0812">Transmembrane</keyword>
<dbReference type="AlphaFoldDB" id="A0A099L1A2"/>
<evidence type="ECO:0000259" key="6">
    <source>
        <dbReference type="PROSITE" id="PS50111"/>
    </source>
</evidence>
<dbReference type="GO" id="GO:0007165">
    <property type="term" value="P:signal transduction"/>
    <property type="evidence" value="ECO:0007669"/>
    <property type="project" value="UniProtKB-KW"/>
</dbReference>
<feature type="transmembrane region" description="Helical" evidence="5">
    <location>
        <begin position="282"/>
        <end position="304"/>
    </location>
</feature>
<feature type="domain" description="HAMP" evidence="7">
    <location>
        <begin position="301"/>
        <end position="354"/>
    </location>
</feature>
<dbReference type="CDD" id="cd11386">
    <property type="entry name" value="MCP_signal"/>
    <property type="match status" value="1"/>
</dbReference>
<comment type="similarity">
    <text evidence="3">Belongs to the methyl-accepting chemotaxis (MCP) protein family.</text>
</comment>
<dbReference type="PROSITE" id="PS50111">
    <property type="entry name" value="CHEMOTAXIS_TRANSDUC_2"/>
    <property type="match status" value="1"/>
</dbReference>
<evidence type="ECO:0000256" key="1">
    <source>
        <dbReference type="ARBA" id="ARBA00004370"/>
    </source>
</evidence>
<name>A0A099L1A2_COLPS</name>
<dbReference type="SMART" id="SM01358">
    <property type="entry name" value="HBM"/>
    <property type="match status" value="1"/>
</dbReference>
<dbReference type="InterPro" id="IPR003660">
    <property type="entry name" value="HAMP_dom"/>
</dbReference>
<dbReference type="GO" id="GO:0016020">
    <property type="term" value="C:membrane"/>
    <property type="evidence" value="ECO:0007669"/>
    <property type="project" value="UniProtKB-SubCell"/>
</dbReference>
<reference evidence="8 9" key="1">
    <citation type="submission" date="2014-08" db="EMBL/GenBank/DDBJ databases">
        <title>Genomic and Phenotypic Diversity of Colwellia psychrerythraea strains from Disparate Marine Basins.</title>
        <authorList>
            <person name="Techtmann S.M."/>
            <person name="Stelling S.C."/>
            <person name="Utturkar S.M."/>
            <person name="Alshibli N."/>
            <person name="Harris A."/>
            <person name="Brown S.D."/>
            <person name="Hazen T.C."/>
        </authorList>
    </citation>
    <scope>NUCLEOTIDE SEQUENCE [LARGE SCALE GENOMIC DNA]</scope>
    <source>
        <strain evidence="8 9">GAB14E</strain>
    </source>
</reference>
<dbReference type="FunFam" id="1.10.287.950:FF:000001">
    <property type="entry name" value="Methyl-accepting chemotaxis sensory transducer"/>
    <property type="match status" value="1"/>
</dbReference>
<sequence length="633" mass="70477">MDRLNIKWKLGLLAILAAIGFLILITYNYLATDTLVKFNNISRHTVQLEAEMLMLRRHEKDFIARKDLKYLAKFEQTFREITLTLTQVDQQLLSVDITNNQITELKRVLTGYRNKFITLAKQQQSVGLHAKDGLYGSLRNEVHQIENLLTEREQLSGSTLDIHSLMRTMLMLRRHEKDFMLRREVKYSDKFNKRIEVMRNKLNNSEINQNFKQKTNVALDNYQQQFNKLVQGEQKLGLTSKQGIFGEMRGIIHQSETLLNAFSEFAIENIEQHINKKQRNDIVVGLCLILLVLLALTIIANGISRRITDLSTLMTLAASTKDLSLRANISGSDEISAMANIYNDMMAEFDGLMMEVKNSSLELAQASKDLKVSSEHTIAGVNRQLGDSELVVTAMTQVSDSVAEVAFNALEAATASSSAEKGSNSGHQLVTENRKSFIKLVADIESSGEIIQKLSKESNNIEAMLNDIRSIADQTNLLALNAAIEAARAGEQGRGFAVVADEVRTLAQRSAESTLEIENVVTRLQSLAAEAVSAMQLGKNQAEISVENTNNVELALSDIKKSSEAVNNMNRQIASAAEQQSTVVQEINCSLMSIAEIARDTANLSETISASSEQLQHLSDQLGHRVLKFTLSS</sequence>
<gene>
    <name evidence="8" type="ORF">GAB14E_1834</name>
</gene>
<dbReference type="SMART" id="SM00283">
    <property type="entry name" value="MA"/>
    <property type="match status" value="1"/>
</dbReference>
<dbReference type="OrthoDB" id="8724845at2"/>
<evidence type="ECO:0000313" key="8">
    <source>
        <dbReference type="EMBL" id="KGJ95922.1"/>
    </source>
</evidence>
<dbReference type="Gene3D" id="1.10.287.950">
    <property type="entry name" value="Methyl-accepting chemotaxis protein"/>
    <property type="match status" value="1"/>
</dbReference>
<dbReference type="Proteomes" id="UP000029868">
    <property type="component" value="Unassembled WGS sequence"/>
</dbReference>
<accession>A0A099L1A2</accession>
<protein>
    <submittedName>
        <fullName evidence="8">Methyl-accepting chemotaxis sensory transducer</fullName>
    </submittedName>
</protein>
<keyword evidence="2 4" id="KW-0807">Transducer</keyword>
<dbReference type="Pfam" id="PF00015">
    <property type="entry name" value="MCPsignal"/>
    <property type="match status" value="1"/>
</dbReference>